<gene>
    <name evidence="2" type="ORF">F3Y22_tig00110332pilonHSYRG00593</name>
</gene>
<evidence type="ECO:0000313" key="3">
    <source>
        <dbReference type="Proteomes" id="UP000436088"/>
    </source>
</evidence>
<feature type="compositionally biased region" description="Pro residues" evidence="1">
    <location>
        <begin position="94"/>
        <end position="106"/>
    </location>
</feature>
<dbReference type="PANTHER" id="PTHR47005">
    <property type="entry name" value="HEAVY METAL TRANSPORT/DETOXIFICATION SUPERFAMILY PROTEIN"/>
    <property type="match status" value="1"/>
</dbReference>
<dbReference type="Proteomes" id="UP000436088">
    <property type="component" value="Unassembled WGS sequence"/>
</dbReference>
<dbReference type="EMBL" id="VEPZ02000937">
    <property type="protein sequence ID" value="KAE8708943.1"/>
    <property type="molecule type" value="Genomic_DNA"/>
</dbReference>
<evidence type="ECO:0000256" key="1">
    <source>
        <dbReference type="SAM" id="MobiDB-lite"/>
    </source>
</evidence>
<evidence type="ECO:0000313" key="2">
    <source>
        <dbReference type="EMBL" id="KAE8708943.1"/>
    </source>
</evidence>
<reference evidence="2" key="1">
    <citation type="submission" date="2019-09" db="EMBL/GenBank/DDBJ databases">
        <title>Draft genome information of white flower Hibiscus syriacus.</title>
        <authorList>
            <person name="Kim Y.-M."/>
        </authorList>
    </citation>
    <scope>NUCLEOTIDE SEQUENCE [LARGE SCALE GENOMIC DNA]</scope>
    <source>
        <strain evidence="2">YM2019G1</strain>
    </source>
</reference>
<feature type="region of interest" description="Disordered" evidence="1">
    <location>
        <begin position="72"/>
        <end position="106"/>
    </location>
</feature>
<dbReference type="AlphaFoldDB" id="A0A6A3AYK0"/>
<feature type="compositionally biased region" description="Pro residues" evidence="1">
    <location>
        <begin position="73"/>
        <end position="86"/>
    </location>
</feature>
<protein>
    <submittedName>
        <fullName evidence="2">Uncharacterized protein</fullName>
    </submittedName>
</protein>
<accession>A0A6A3AYK0</accession>
<comment type="caution">
    <text evidence="2">The sequence shown here is derived from an EMBL/GenBank/DDBJ whole genome shotgun (WGS) entry which is preliminary data.</text>
</comment>
<proteinExistence type="predicted"/>
<keyword evidence="3" id="KW-1185">Reference proteome</keyword>
<organism evidence="2 3">
    <name type="scientific">Hibiscus syriacus</name>
    <name type="common">Rose of Sharon</name>
    <dbReference type="NCBI Taxonomy" id="106335"/>
    <lineage>
        <taxon>Eukaryota</taxon>
        <taxon>Viridiplantae</taxon>
        <taxon>Streptophyta</taxon>
        <taxon>Embryophyta</taxon>
        <taxon>Tracheophyta</taxon>
        <taxon>Spermatophyta</taxon>
        <taxon>Magnoliopsida</taxon>
        <taxon>eudicotyledons</taxon>
        <taxon>Gunneridae</taxon>
        <taxon>Pentapetalae</taxon>
        <taxon>rosids</taxon>
        <taxon>malvids</taxon>
        <taxon>Malvales</taxon>
        <taxon>Malvaceae</taxon>
        <taxon>Malvoideae</taxon>
        <taxon>Hibiscus</taxon>
    </lineage>
</organism>
<dbReference type="PANTHER" id="PTHR47005:SF5">
    <property type="entry name" value="HEAVY METAL TRANSPORT_DETOXIFICATION SUPERFAMILY PROTEIN"/>
    <property type="match status" value="1"/>
</dbReference>
<name>A0A6A3AYK0_HIBSY</name>
<sequence>MAEKVTIMVLKVDPSVPPLLQEVKILLWEEIRDQIYYEKTNTVMIKVICCDPEKLRDKLCCKGSGSVKSIEIKPPPKPPVPAPAPVPTSKLKPAPIPTPKPTPAPTPMPAPIPIPVPAPIPTLKTPEPYPLPPIAYPPMGCCCTECYHGIGGWPCYYGGPPPALPYPCYVTYCRPVYDNWTSGGYNSYCYCDKNPQGDGAEGGPSVLQMLQ</sequence>